<keyword evidence="4" id="KW-0997">Cell inner membrane</keyword>
<dbReference type="GO" id="GO:0015627">
    <property type="term" value="C:type II protein secretion system complex"/>
    <property type="evidence" value="ECO:0007669"/>
    <property type="project" value="InterPro"/>
</dbReference>
<gene>
    <name evidence="9" type="ORF">SAMN02583745_01080</name>
</gene>
<evidence type="ECO:0000313" key="9">
    <source>
        <dbReference type="EMBL" id="SES98335.1"/>
    </source>
</evidence>
<evidence type="ECO:0000256" key="7">
    <source>
        <dbReference type="ARBA" id="ARBA00023136"/>
    </source>
</evidence>
<dbReference type="InterPro" id="IPR045584">
    <property type="entry name" value="Pilin-like"/>
</dbReference>
<evidence type="ECO:0000256" key="2">
    <source>
        <dbReference type="ARBA" id="ARBA00022475"/>
    </source>
</evidence>
<comment type="subcellular location">
    <subcellularLocation>
        <location evidence="1">Cell inner membrane</location>
        <topology evidence="1">Single-pass membrane protein</topology>
    </subcellularLocation>
</comment>
<dbReference type="GO" id="GO:0015628">
    <property type="term" value="P:protein secretion by the type II secretion system"/>
    <property type="evidence" value="ECO:0007669"/>
    <property type="project" value="InterPro"/>
</dbReference>
<dbReference type="Proteomes" id="UP000242642">
    <property type="component" value="Unassembled WGS sequence"/>
</dbReference>
<evidence type="ECO:0000256" key="5">
    <source>
        <dbReference type="ARBA" id="ARBA00022692"/>
    </source>
</evidence>
<dbReference type="SUPFAM" id="SSF54523">
    <property type="entry name" value="Pili subunits"/>
    <property type="match status" value="1"/>
</dbReference>
<keyword evidence="2" id="KW-1003">Cell membrane</keyword>
<proteinExistence type="predicted"/>
<reference evidence="10" key="1">
    <citation type="submission" date="2016-10" db="EMBL/GenBank/DDBJ databases">
        <authorList>
            <person name="Varghese N."/>
            <person name="Submissions S."/>
        </authorList>
    </citation>
    <scope>NUCLEOTIDE SEQUENCE [LARGE SCALE GENOMIC DNA]</scope>
    <source>
        <strain evidence="10">DSM 18579</strain>
    </source>
</reference>
<evidence type="ECO:0000256" key="6">
    <source>
        <dbReference type="ARBA" id="ARBA00022989"/>
    </source>
</evidence>
<dbReference type="NCBIfam" id="TIGR01708">
    <property type="entry name" value="typeII_sec_gspH"/>
    <property type="match status" value="1"/>
</dbReference>
<protein>
    <submittedName>
        <fullName evidence="9">Type II secretion system protein H</fullName>
    </submittedName>
</protein>
<keyword evidence="5 8" id="KW-0812">Transmembrane</keyword>
<feature type="transmembrane region" description="Helical" evidence="8">
    <location>
        <begin position="21"/>
        <end position="42"/>
    </location>
</feature>
<accession>A0A1I0AXJ5</accession>
<dbReference type="EMBL" id="FOHV01000006">
    <property type="protein sequence ID" value="SES98335.1"/>
    <property type="molecule type" value="Genomic_DNA"/>
</dbReference>
<evidence type="ECO:0000256" key="1">
    <source>
        <dbReference type="ARBA" id="ARBA00004377"/>
    </source>
</evidence>
<dbReference type="GO" id="GO:0005886">
    <property type="term" value="C:plasma membrane"/>
    <property type="evidence" value="ECO:0007669"/>
    <property type="project" value="UniProtKB-SubCell"/>
</dbReference>
<dbReference type="AlphaFoldDB" id="A0A1I0AXJ5"/>
<evidence type="ECO:0000256" key="8">
    <source>
        <dbReference type="SAM" id="Phobius"/>
    </source>
</evidence>
<organism evidence="9 10">
    <name type="scientific">Thorsellia anophelis DSM 18579</name>
    <dbReference type="NCBI Taxonomy" id="1123402"/>
    <lineage>
        <taxon>Bacteria</taxon>
        <taxon>Pseudomonadati</taxon>
        <taxon>Pseudomonadota</taxon>
        <taxon>Gammaproteobacteria</taxon>
        <taxon>Enterobacterales</taxon>
        <taxon>Thorselliaceae</taxon>
        <taxon>Thorsellia</taxon>
    </lineage>
</organism>
<evidence type="ECO:0000313" key="10">
    <source>
        <dbReference type="Proteomes" id="UP000242642"/>
    </source>
</evidence>
<dbReference type="OrthoDB" id="6076129at2"/>
<dbReference type="PRINTS" id="PR00885">
    <property type="entry name" value="BCTERIALGSPH"/>
</dbReference>
<dbReference type="InterPro" id="IPR049875">
    <property type="entry name" value="TypeII_GspH"/>
</dbReference>
<dbReference type="RefSeq" id="WP_093318402.1">
    <property type="nucleotide sequence ID" value="NZ_FOHV01000006.1"/>
</dbReference>
<evidence type="ECO:0000256" key="3">
    <source>
        <dbReference type="ARBA" id="ARBA00022481"/>
    </source>
</evidence>
<keyword evidence="7 8" id="KW-0472">Membrane</keyword>
<dbReference type="STRING" id="1123402.SAMN02583745_01080"/>
<name>A0A1I0AXJ5_9GAMM</name>
<sequence length="205" mass="23300">MHRLTRQTVNKQTQKALGLTLLELILVLFLLGLVLSVVVGTLPENRNTTLNTQNAQFKKGFASLLNEARLEGRFYGLSVTQRDWQWMRTQVVNRPTSTEALDEQRRTVASLVWEAFERRHLVTSATLPEDIHIQLRLGEIENGALPNLVSIAEMRAGKLIPPQIWILPGGEVTPFILEFYDDENRLIQRLTADTVGNLALEEFEL</sequence>
<dbReference type="InterPro" id="IPR002416">
    <property type="entry name" value="T2SS_protein-GspH"/>
</dbReference>
<keyword evidence="3" id="KW-0488">Methylation</keyword>
<keyword evidence="6 8" id="KW-1133">Transmembrane helix</keyword>
<dbReference type="Gene3D" id="3.55.40.10">
    <property type="entry name" value="minor pseudopilin epsh domain"/>
    <property type="match status" value="1"/>
</dbReference>
<keyword evidence="10" id="KW-1185">Reference proteome</keyword>
<evidence type="ECO:0000256" key="4">
    <source>
        <dbReference type="ARBA" id="ARBA00022519"/>
    </source>
</evidence>